<keyword evidence="7 9" id="KW-1133">Transmembrane helix</keyword>
<evidence type="ECO:0000256" key="3">
    <source>
        <dbReference type="ARBA" id="ARBA00022670"/>
    </source>
</evidence>
<comment type="function">
    <text evidence="9 10">This protein specifically catalyzes the removal of signal peptides from prolipoproteins.</text>
</comment>
<evidence type="ECO:0000256" key="7">
    <source>
        <dbReference type="ARBA" id="ARBA00022989"/>
    </source>
</evidence>
<feature type="region of interest" description="Disordered" evidence="12">
    <location>
        <begin position="1"/>
        <end position="24"/>
    </location>
</feature>
<sequence length="181" mass="19944">MMSPTGPEPQSEAKASSPVTSQPTPRWRRVGVVVALLVLLVDQISKAWILQGLDLPAKRSVVIFPWLNFTMVWNHAVTFGMFGGHGRWVFIIISALAVLGLLCVLARSRRRLVSVACGGIIGGAIGNVIDRLRYGAVVDFLHFHIGQWSWYVFNIADSAIVCGVGLWLLDSFLVERRSHHG</sequence>
<comment type="subcellular location">
    <subcellularLocation>
        <location evidence="9">Cell membrane</location>
        <topology evidence="9">Multi-pass membrane protein</topology>
    </subcellularLocation>
</comment>
<protein>
    <recommendedName>
        <fullName evidence="9">Lipoprotein signal peptidase</fullName>
        <ecNumber evidence="9">3.4.23.36</ecNumber>
    </recommendedName>
    <alternativeName>
        <fullName evidence="9">Prolipoprotein signal peptidase</fullName>
    </alternativeName>
    <alternativeName>
        <fullName evidence="9">Signal peptidase II</fullName>
        <shortName evidence="9">SPase II</shortName>
    </alternativeName>
</protein>
<reference evidence="13 14" key="1">
    <citation type="submission" date="2022-07" db="EMBL/GenBank/DDBJ databases">
        <title>Bombella genomes.</title>
        <authorList>
            <person name="Harer L."/>
            <person name="Styblova S."/>
            <person name="Ehrmann M."/>
        </authorList>
    </citation>
    <scope>NUCLEOTIDE SEQUENCE [LARGE SCALE GENOMIC DNA]</scope>
    <source>
        <strain evidence="13 14">TMW 2.2558</strain>
    </source>
</reference>
<name>A0ABT3W877_9PROT</name>
<dbReference type="PANTHER" id="PTHR33695:SF1">
    <property type="entry name" value="LIPOPROTEIN SIGNAL PEPTIDASE"/>
    <property type="match status" value="1"/>
</dbReference>
<feature type="transmembrane region" description="Helical" evidence="9">
    <location>
        <begin position="112"/>
        <end position="129"/>
    </location>
</feature>
<evidence type="ECO:0000256" key="4">
    <source>
        <dbReference type="ARBA" id="ARBA00022692"/>
    </source>
</evidence>
<dbReference type="Pfam" id="PF01252">
    <property type="entry name" value="Peptidase_A8"/>
    <property type="match status" value="1"/>
</dbReference>
<comment type="catalytic activity">
    <reaction evidence="9 10">
        <text>Release of signal peptides from bacterial membrane prolipoproteins. Hydrolyzes -Xaa-Yaa-Zaa-|-(S,diacylglyceryl)Cys-, in which Xaa is hydrophobic (preferably Leu), and Yaa (Ala or Ser) and Zaa (Gly or Ala) have small, neutral side chains.</text>
        <dbReference type="EC" id="3.4.23.36"/>
    </reaction>
</comment>
<keyword evidence="8 9" id="KW-0472">Membrane</keyword>
<dbReference type="GO" id="GO:0004190">
    <property type="term" value="F:aspartic-type endopeptidase activity"/>
    <property type="evidence" value="ECO:0007669"/>
    <property type="project" value="UniProtKB-EC"/>
</dbReference>
<organism evidence="13 14">
    <name type="scientific">Bombella saccharophila</name>
    <dbReference type="NCBI Taxonomy" id="2967338"/>
    <lineage>
        <taxon>Bacteria</taxon>
        <taxon>Pseudomonadati</taxon>
        <taxon>Pseudomonadota</taxon>
        <taxon>Alphaproteobacteria</taxon>
        <taxon>Acetobacterales</taxon>
        <taxon>Acetobacteraceae</taxon>
        <taxon>Bombella</taxon>
    </lineage>
</organism>
<keyword evidence="2 9" id="KW-1003">Cell membrane</keyword>
<keyword evidence="5 9" id="KW-0064">Aspartyl protease</keyword>
<comment type="pathway">
    <text evidence="9">Protein modification; lipoprotein biosynthesis (signal peptide cleavage).</text>
</comment>
<dbReference type="EC" id="3.4.23.36" evidence="9"/>
<dbReference type="PRINTS" id="PR00781">
    <property type="entry name" value="LIPOSIGPTASE"/>
</dbReference>
<dbReference type="NCBIfam" id="TIGR00077">
    <property type="entry name" value="lspA"/>
    <property type="match status" value="1"/>
</dbReference>
<dbReference type="PROSITE" id="PS00855">
    <property type="entry name" value="SPASE_II"/>
    <property type="match status" value="1"/>
</dbReference>
<keyword evidence="6 9" id="KW-0378">Hydrolase</keyword>
<evidence type="ECO:0000256" key="11">
    <source>
        <dbReference type="RuleBase" id="RU004181"/>
    </source>
</evidence>
<keyword evidence="4 9" id="KW-0812">Transmembrane</keyword>
<evidence type="ECO:0000256" key="2">
    <source>
        <dbReference type="ARBA" id="ARBA00022475"/>
    </source>
</evidence>
<evidence type="ECO:0000313" key="13">
    <source>
        <dbReference type="EMBL" id="MCX5615280.1"/>
    </source>
</evidence>
<feature type="active site" evidence="9">
    <location>
        <position position="157"/>
    </location>
</feature>
<evidence type="ECO:0000256" key="9">
    <source>
        <dbReference type="HAMAP-Rule" id="MF_00161"/>
    </source>
</evidence>
<evidence type="ECO:0000256" key="12">
    <source>
        <dbReference type="SAM" id="MobiDB-lite"/>
    </source>
</evidence>
<dbReference type="HAMAP" id="MF_00161">
    <property type="entry name" value="LspA"/>
    <property type="match status" value="1"/>
</dbReference>
<feature type="transmembrane region" description="Helical" evidence="9">
    <location>
        <begin position="30"/>
        <end position="49"/>
    </location>
</feature>
<evidence type="ECO:0000256" key="8">
    <source>
        <dbReference type="ARBA" id="ARBA00023136"/>
    </source>
</evidence>
<dbReference type="InterPro" id="IPR001872">
    <property type="entry name" value="Peptidase_A8"/>
</dbReference>
<keyword evidence="14" id="KW-1185">Reference proteome</keyword>
<dbReference type="NCBIfam" id="NF011352">
    <property type="entry name" value="PRK14770.1"/>
    <property type="match status" value="1"/>
</dbReference>
<dbReference type="EMBL" id="JANIDW010000005">
    <property type="protein sequence ID" value="MCX5615280.1"/>
    <property type="molecule type" value="Genomic_DNA"/>
</dbReference>
<feature type="transmembrane region" description="Helical" evidence="9">
    <location>
        <begin position="149"/>
        <end position="169"/>
    </location>
</feature>
<dbReference type="Proteomes" id="UP001165648">
    <property type="component" value="Unassembled WGS sequence"/>
</dbReference>
<evidence type="ECO:0000313" key="14">
    <source>
        <dbReference type="Proteomes" id="UP001165648"/>
    </source>
</evidence>
<accession>A0ABT3W877</accession>
<proteinExistence type="inferred from homology"/>
<keyword evidence="3 9" id="KW-0645">Protease</keyword>
<comment type="similarity">
    <text evidence="1 9 11">Belongs to the peptidase A8 family.</text>
</comment>
<comment type="caution">
    <text evidence="13">The sequence shown here is derived from an EMBL/GenBank/DDBJ whole genome shotgun (WGS) entry which is preliminary data.</text>
</comment>
<dbReference type="PANTHER" id="PTHR33695">
    <property type="entry name" value="LIPOPROTEIN SIGNAL PEPTIDASE"/>
    <property type="match status" value="1"/>
</dbReference>
<feature type="compositionally biased region" description="Polar residues" evidence="12">
    <location>
        <begin position="13"/>
        <end position="24"/>
    </location>
</feature>
<gene>
    <name evidence="9 13" type="primary">lspA</name>
    <name evidence="13" type="ORF">NQF64_08515</name>
</gene>
<feature type="active site" evidence="9">
    <location>
        <position position="139"/>
    </location>
</feature>
<evidence type="ECO:0000256" key="10">
    <source>
        <dbReference type="RuleBase" id="RU000594"/>
    </source>
</evidence>
<evidence type="ECO:0000256" key="6">
    <source>
        <dbReference type="ARBA" id="ARBA00022801"/>
    </source>
</evidence>
<evidence type="ECO:0000256" key="1">
    <source>
        <dbReference type="ARBA" id="ARBA00006139"/>
    </source>
</evidence>
<feature type="transmembrane region" description="Helical" evidence="9">
    <location>
        <begin position="61"/>
        <end position="82"/>
    </location>
</feature>
<feature type="transmembrane region" description="Helical" evidence="9">
    <location>
        <begin position="88"/>
        <end position="105"/>
    </location>
</feature>
<evidence type="ECO:0000256" key="5">
    <source>
        <dbReference type="ARBA" id="ARBA00022750"/>
    </source>
</evidence>